<dbReference type="Proteomes" id="UP000184604">
    <property type="component" value="Chromosome"/>
</dbReference>
<protein>
    <submittedName>
        <fullName evidence="2">Uncharacterized protein</fullName>
    </submittedName>
</protein>
<dbReference type="AlphaFoldDB" id="A0A1L5F2Y5"/>
<gene>
    <name evidence="2" type="ORF">BS101_00650</name>
</gene>
<name>A0A1L5F2Y5_CLOKL</name>
<dbReference type="RefSeq" id="WP_073537098.1">
    <property type="nucleotide sequence ID" value="NZ_CP018335.1"/>
</dbReference>
<keyword evidence="1" id="KW-0175">Coiled coil</keyword>
<feature type="coiled-coil region" evidence="1">
    <location>
        <begin position="3"/>
        <end position="30"/>
    </location>
</feature>
<evidence type="ECO:0000313" key="2">
    <source>
        <dbReference type="EMBL" id="APM37378.1"/>
    </source>
</evidence>
<dbReference type="EMBL" id="CP018335">
    <property type="protein sequence ID" value="APM37378.1"/>
    <property type="molecule type" value="Genomic_DNA"/>
</dbReference>
<evidence type="ECO:0000256" key="1">
    <source>
        <dbReference type="SAM" id="Coils"/>
    </source>
</evidence>
<reference evidence="2 3" key="1">
    <citation type="submission" date="2016-12" db="EMBL/GenBank/DDBJ databases">
        <title>Complete genome sequence of Clostridium kluyveri JZZ isolated from the pit mud of a Chinese flavor liquor-making factory.</title>
        <authorList>
            <person name="Wang Y."/>
        </authorList>
    </citation>
    <scope>NUCLEOTIDE SEQUENCE [LARGE SCALE GENOMIC DNA]</scope>
    <source>
        <strain evidence="2 3">JZZ</strain>
    </source>
</reference>
<evidence type="ECO:0000313" key="3">
    <source>
        <dbReference type="Proteomes" id="UP000184604"/>
    </source>
</evidence>
<dbReference type="OrthoDB" id="1957974at2"/>
<sequence length="112" mass="13109">MRNQNSRNEIKALNKRIIELEGQLQAQRDSEKRAQELSVEKSWYCTAKHFKSLLEDAMHCRIADFAKPCQDCKYNFGLNGKLRCDMDYAYERFRVLTIATGIQFSPLGKEQE</sequence>
<organism evidence="2 3">
    <name type="scientific">Clostridium kluyveri</name>
    <dbReference type="NCBI Taxonomy" id="1534"/>
    <lineage>
        <taxon>Bacteria</taxon>
        <taxon>Bacillati</taxon>
        <taxon>Bacillota</taxon>
        <taxon>Clostridia</taxon>
        <taxon>Eubacteriales</taxon>
        <taxon>Clostridiaceae</taxon>
        <taxon>Clostridium</taxon>
    </lineage>
</organism>
<proteinExistence type="predicted"/>
<accession>A0A1L5F2Y5</accession>